<feature type="domain" description="Acyl-CoA dehydrogenase/oxidase C-terminal" evidence="6">
    <location>
        <begin position="605"/>
        <end position="767"/>
    </location>
</feature>
<feature type="domain" description="Acyl-CoA dehydrogenase/oxidase N-terminal" evidence="8">
    <location>
        <begin position="411"/>
        <end position="488"/>
    </location>
</feature>
<dbReference type="AlphaFoldDB" id="A0A812XTA0"/>
<dbReference type="Pfam" id="PF02770">
    <property type="entry name" value="Acyl-CoA_dh_M"/>
    <property type="match status" value="2"/>
</dbReference>
<evidence type="ECO:0000256" key="1">
    <source>
        <dbReference type="ARBA" id="ARBA00001974"/>
    </source>
</evidence>
<evidence type="ECO:0000259" key="8">
    <source>
        <dbReference type="Pfam" id="PF02771"/>
    </source>
</evidence>
<evidence type="ECO:0000256" key="4">
    <source>
        <dbReference type="ARBA" id="ARBA00022827"/>
    </source>
</evidence>
<evidence type="ECO:0000259" key="6">
    <source>
        <dbReference type="Pfam" id="PF00441"/>
    </source>
</evidence>
<sequence>MICDTFRKFADDVVKPLAEDIHRQDKLIPDEILQPLREMGCFGLSVPERFGGLKPDDREDSVGMVIVTEELSRGSLGAAGSLITRPEIMARAIMEGGTDEQQARWLPDIAAGDPLCAISVTEPNTGSDVASVALKATRTEGGWLLNGGKTWCTFAGKAGAILVLARTEPDAKPPHKGLSLFVVEKPVHEGHEIEYIQDNGGKMSGRAIATLGYRGMHSFEMFYDDFFVPDDCLIGEEGGRGKGFYFTMRGFMGGRLQTAARACGLMRAAFEDSVSYASDRKVFGQAVAQYPLSLAKIVKMAANIVACRAFTHEVAALMDRGEGAMEASLVKLISCRAAEWVTREALQMYGGMGYAEESPVSRYFADARVLSIFEGAEETLAIRVVGKALVEQGRELRDKQARSALGKLSKEDLVGWQKRLAEKGWATTNWPSEYGGSSFTPTQSYIFDLERARVGAPGVVPFGITMVAPVIMKFGTEDQKKNFLPKIQNSDIWFCQGYSEPGSGSDLASLSTKAEDKGDHYLVNGVKTWTTLAQYADWMFCLVRTSQEDIRQLGISFILIDMKTPGIEVKPIITLDQPGEGFQEINMVYFEDVKVPKENLVGEEGKGWTCAKYLLEFERGNAYSPSLKGAMNHLKTFAQAEQNGAGQSYAESADFQRRFNDVEIQILAMEYTELRILGALAAGQNVGPESSMLKTRGTELQQAVTELAMEISGHYALPLDQSTPYPGDNFQAVGPQDANGTAQEYFNARKVSIYAGSNEIQRNIMSKLVLGL</sequence>
<feature type="domain" description="Acyl-CoA oxidase/dehydrogenase middle" evidence="7">
    <location>
        <begin position="117"/>
        <end position="221"/>
    </location>
</feature>
<dbReference type="Gene3D" id="2.40.110.10">
    <property type="entry name" value="Butyryl-CoA Dehydrogenase, subunit A, domain 2"/>
    <property type="match status" value="2"/>
</dbReference>
<dbReference type="InterPro" id="IPR052161">
    <property type="entry name" value="Mycobact_Acyl-CoA_DH"/>
</dbReference>
<evidence type="ECO:0000259" key="7">
    <source>
        <dbReference type="Pfam" id="PF02770"/>
    </source>
</evidence>
<keyword evidence="4" id="KW-0274">FAD</keyword>
<dbReference type="InterPro" id="IPR009100">
    <property type="entry name" value="AcylCoA_DH/oxidase_NM_dom_sf"/>
</dbReference>
<keyword evidence="5" id="KW-0560">Oxidoreductase</keyword>
<dbReference type="CDD" id="cd00567">
    <property type="entry name" value="ACAD"/>
    <property type="match status" value="1"/>
</dbReference>
<dbReference type="InterPro" id="IPR046373">
    <property type="entry name" value="Acyl-CoA_Oxase/DH_mid-dom_sf"/>
</dbReference>
<comment type="cofactor">
    <cofactor evidence="1">
        <name>FAD</name>
        <dbReference type="ChEBI" id="CHEBI:57692"/>
    </cofactor>
</comment>
<dbReference type="InterPro" id="IPR013786">
    <property type="entry name" value="AcylCoA_DH/ox_N"/>
</dbReference>
<accession>A0A812XTA0</accession>
<dbReference type="Pfam" id="PF02771">
    <property type="entry name" value="Acyl-CoA_dh_N"/>
    <property type="match status" value="2"/>
</dbReference>
<evidence type="ECO:0000313" key="10">
    <source>
        <dbReference type="Proteomes" id="UP000601435"/>
    </source>
</evidence>
<dbReference type="InterPro" id="IPR006091">
    <property type="entry name" value="Acyl-CoA_Oxase/DH_mid-dom"/>
</dbReference>
<dbReference type="PROSITE" id="PS00073">
    <property type="entry name" value="ACYL_COA_DH_2"/>
    <property type="match status" value="1"/>
</dbReference>
<dbReference type="Proteomes" id="UP000601435">
    <property type="component" value="Unassembled WGS sequence"/>
</dbReference>
<comment type="similarity">
    <text evidence="2">Belongs to the acyl-CoA dehydrogenase family.</text>
</comment>
<dbReference type="InterPro" id="IPR036250">
    <property type="entry name" value="AcylCo_DH-like_C"/>
</dbReference>
<organism evidence="9 10">
    <name type="scientific">Symbiodinium necroappetens</name>
    <dbReference type="NCBI Taxonomy" id="1628268"/>
    <lineage>
        <taxon>Eukaryota</taxon>
        <taxon>Sar</taxon>
        <taxon>Alveolata</taxon>
        <taxon>Dinophyceae</taxon>
        <taxon>Suessiales</taxon>
        <taxon>Symbiodiniaceae</taxon>
        <taxon>Symbiodinium</taxon>
    </lineage>
</organism>
<protein>
    <submittedName>
        <fullName evidence="9">Mcd protein</fullName>
    </submittedName>
</protein>
<dbReference type="InterPro" id="IPR037069">
    <property type="entry name" value="AcylCoA_DH/ox_N_sf"/>
</dbReference>
<dbReference type="Gene3D" id="1.20.140.10">
    <property type="entry name" value="Butyryl-CoA Dehydrogenase, subunit A, domain 3"/>
    <property type="match status" value="2"/>
</dbReference>
<evidence type="ECO:0000256" key="5">
    <source>
        <dbReference type="ARBA" id="ARBA00023002"/>
    </source>
</evidence>
<evidence type="ECO:0000256" key="2">
    <source>
        <dbReference type="ARBA" id="ARBA00009347"/>
    </source>
</evidence>
<name>A0A812XTA0_9DINO</name>
<evidence type="ECO:0000313" key="9">
    <source>
        <dbReference type="EMBL" id="CAE7740390.1"/>
    </source>
</evidence>
<dbReference type="PANTHER" id="PTHR43292">
    <property type="entry name" value="ACYL-COA DEHYDROGENASE"/>
    <property type="match status" value="1"/>
</dbReference>
<feature type="domain" description="Acyl-CoA oxidase/dehydrogenase middle" evidence="7">
    <location>
        <begin position="495"/>
        <end position="593"/>
    </location>
</feature>
<comment type="caution">
    <text evidence="9">The sequence shown here is derived from an EMBL/GenBank/DDBJ whole genome shotgun (WGS) entry which is preliminary data.</text>
</comment>
<dbReference type="GO" id="GO:0005886">
    <property type="term" value="C:plasma membrane"/>
    <property type="evidence" value="ECO:0007669"/>
    <property type="project" value="TreeGrafter"/>
</dbReference>
<dbReference type="InterPro" id="IPR006089">
    <property type="entry name" value="Acyl-CoA_DH_CS"/>
</dbReference>
<gene>
    <name evidence="9" type="primary">mcd</name>
    <name evidence="9" type="ORF">SNEC2469_LOCUS21387</name>
</gene>
<dbReference type="InterPro" id="IPR009075">
    <property type="entry name" value="AcylCo_DH/oxidase_C"/>
</dbReference>
<feature type="domain" description="Acyl-CoA dehydrogenase/oxidase C-terminal" evidence="6">
    <location>
        <begin position="241"/>
        <end position="385"/>
    </location>
</feature>
<reference evidence="9" key="1">
    <citation type="submission" date="2021-02" db="EMBL/GenBank/DDBJ databases">
        <authorList>
            <person name="Dougan E. K."/>
            <person name="Rhodes N."/>
            <person name="Thang M."/>
            <person name="Chan C."/>
        </authorList>
    </citation>
    <scope>NUCLEOTIDE SEQUENCE</scope>
</reference>
<dbReference type="GO" id="GO:0003995">
    <property type="term" value="F:acyl-CoA dehydrogenase activity"/>
    <property type="evidence" value="ECO:0007669"/>
    <property type="project" value="InterPro"/>
</dbReference>
<dbReference type="SUPFAM" id="SSF47203">
    <property type="entry name" value="Acyl-CoA dehydrogenase C-terminal domain-like"/>
    <property type="match status" value="2"/>
</dbReference>
<keyword evidence="3" id="KW-0285">Flavoprotein</keyword>
<dbReference type="EMBL" id="CAJNJA010037918">
    <property type="protein sequence ID" value="CAE7740390.1"/>
    <property type="molecule type" value="Genomic_DNA"/>
</dbReference>
<dbReference type="Gene3D" id="1.10.540.10">
    <property type="entry name" value="Acyl-CoA dehydrogenase/oxidase, N-terminal domain"/>
    <property type="match status" value="2"/>
</dbReference>
<feature type="domain" description="Acyl-CoA dehydrogenase/oxidase N-terminal" evidence="8">
    <location>
        <begin position="1"/>
        <end position="113"/>
    </location>
</feature>
<dbReference type="OrthoDB" id="9988775at2759"/>
<dbReference type="SUPFAM" id="SSF56645">
    <property type="entry name" value="Acyl-CoA dehydrogenase NM domain-like"/>
    <property type="match status" value="2"/>
</dbReference>
<keyword evidence="10" id="KW-1185">Reference proteome</keyword>
<dbReference type="GO" id="GO:0050660">
    <property type="term" value="F:flavin adenine dinucleotide binding"/>
    <property type="evidence" value="ECO:0007669"/>
    <property type="project" value="InterPro"/>
</dbReference>
<proteinExistence type="inferred from homology"/>
<dbReference type="PANTHER" id="PTHR43292:SF3">
    <property type="entry name" value="ACYL-COA DEHYDROGENASE FADE29"/>
    <property type="match status" value="1"/>
</dbReference>
<evidence type="ECO:0000256" key="3">
    <source>
        <dbReference type="ARBA" id="ARBA00022630"/>
    </source>
</evidence>
<dbReference type="Pfam" id="PF00441">
    <property type="entry name" value="Acyl-CoA_dh_1"/>
    <property type="match status" value="2"/>
</dbReference>